<dbReference type="OrthoDB" id="9952503at2"/>
<sequence>MENYSQMRIIESYWTDLLIEFEKNESEEVLQVLKFIDKEVSKQNEKCTGI</sequence>
<dbReference type="STRING" id="46224.B4102_3306"/>
<comment type="caution">
    <text evidence="1">The sequence shown here is derived from an EMBL/GenBank/DDBJ whole genome shotgun (WGS) entry which is preliminary data.</text>
</comment>
<reference evidence="1 2" key="1">
    <citation type="submission" date="2016-01" db="EMBL/GenBank/DDBJ databases">
        <title>Genome Sequences of Twelve Sporeforming Bacillus Species Isolated from Foods.</title>
        <authorList>
            <person name="Berendsen E.M."/>
            <person name="Wells-Bennik M.H."/>
            <person name="Krawcyk A.O."/>
            <person name="De Jong A."/>
            <person name="Holsappel S."/>
            <person name="Eijlander R.T."/>
            <person name="Kuipers O.P."/>
        </authorList>
    </citation>
    <scope>NUCLEOTIDE SEQUENCE [LARGE SCALE GENOMIC DNA]</scope>
    <source>
        <strain evidence="1 2">B4102</strain>
    </source>
</reference>
<name>A0A150KVP5_9BACI</name>
<dbReference type="AlphaFoldDB" id="A0A150KVP5"/>
<gene>
    <name evidence="1" type="ORF">B4102_3306</name>
</gene>
<accession>A0A150KVP5</accession>
<dbReference type="Proteomes" id="UP000075666">
    <property type="component" value="Unassembled WGS sequence"/>
</dbReference>
<keyword evidence="2" id="KW-1185">Reference proteome</keyword>
<dbReference type="RefSeq" id="WP_160331453.1">
    <property type="nucleotide sequence ID" value="NZ_LQYN01000063.1"/>
</dbReference>
<evidence type="ECO:0000313" key="2">
    <source>
        <dbReference type="Proteomes" id="UP000075666"/>
    </source>
</evidence>
<protein>
    <submittedName>
        <fullName evidence="1">Uncharacterized protein</fullName>
    </submittedName>
</protein>
<evidence type="ECO:0000313" key="1">
    <source>
        <dbReference type="EMBL" id="KYD04157.1"/>
    </source>
</evidence>
<organism evidence="1 2">
    <name type="scientific">Heyndrickxia sporothermodurans</name>
    <dbReference type="NCBI Taxonomy" id="46224"/>
    <lineage>
        <taxon>Bacteria</taxon>
        <taxon>Bacillati</taxon>
        <taxon>Bacillota</taxon>
        <taxon>Bacilli</taxon>
        <taxon>Bacillales</taxon>
        <taxon>Bacillaceae</taxon>
        <taxon>Heyndrickxia</taxon>
    </lineage>
</organism>
<dbReference type="EMBL" id="LQYN01000063">
    <property type="protein sequence ID" value="KYD04157.1"/>
    <property type="molecule type" value="Genomic_DNA"/>
</dbReference>
<proteinExistence type="predicted"/>